<keyword evidence="4" id="KW-1185">Reference proteome</keyword>
<dbReference type="InParanoid" id="E9E189"/>
<dbReference type="CDD" id="cd05233">
    <property type="entry name" value="SDR_c"/>
    <property type="match status" value="1"/>
</dbReference>
<dbReference type="PANTHER" id="PTHR42760">
    <property type="entry name" value="SHORT-CHAIN DEHYDROGENASES/REDUCTASES FAMILY MEMBER"/>
    <property type="match status" value="1"/>
</dbReference>
<accession>E9E189</accession>
<evidence type="ECO:0000313" key="3">
    <source>
        <dbReference type="EMBL" id="EFY90391.1"/>
    </source>
</evidence>
<organism evidence="4">
    <name type="scientific">Metarhizium acridum (strain CQMa 102)</name>
    <dbReference type="NCBI Taxonomy" id="655827"/>
    <lineage>
        <taxon>Eukaryota</taxon>
        <taxon>Fungi</taxon>
        <taxon>Dikarya</taxon>
        <taxon>Ascomycota</taxon>
        <taxon>Pezizomycotina</taxon>
        <taxon>Sordariomycetes</taxon>
        <taxon>Hypocreomycetidae</taxon>
        <taxon>Hypocreales</taxon>
        <taxon>Clavicipitaceae</taxon>
        <taxon>Metarhizium</taxon>
    </lineage>
</organism>
<protein>
    <submittedName>
        <fullName evidence="3">Carbonyl reductase 4</fullName>
    </submittedName>
</protein>
<dbReference type="eggNOG" id="KOG1200">
    <property type="taxonomic scope" value="Eukaryota"/>
</dbReference>
<dbReference type="Pfam" id="PF00106">
    <property type="entry name" value="adh_short"/>
    <property type="match status" value="1"/>
</dbReference>
<sequence>MNPLAGKHAVVVGATGTIGAHIAQAFAAQGAVVSLLGRTALQARTKLEPQLAPYTASHGQNPPSDTPTSHRFIRLDVADRASIKHVFGPRASQHAEQHVETVGPLDVLVNCAGISQTTLLKRTPDEELASIVDTNLLATMLVCCIINVSSLMATKSGLGVTAYSASKAGVVGT</sequence>
<dbReference type="OMA" id="NRFANNC"/>
<reference evidence="3 4" key="1">
    <citation type="journal article" date="2011" name="PLoS Genet.">
        <title>Genome sequencing and comparative transcriptomics of the model entomopathogenic fungi Metarhizium anisopliae and M. acridum.</title>
        <authorList>
            <person name="Gao Q."/>
            <person name="Jin K."/>
            <person name="Ying S.H."/>
            <person name="Zhang Y."/>
            <person name="Xiao G."/>
            <person name="Shang Y."/>
            <person name="Duan Z."/>
            <person name="Hu X."/>
            <person name="Xie X.Q."/>
            <person name="Zhou G."/>
            <person name="Peng G."/>
            <person name="Luo Z."/>
            <person name="Huang W."/>
            <person name="Wang B."/>
            <person name="Fang W."/>
            <person name="Wang S."/>
            <person name="Zhong Y."/>
            <person name="Ma L.J."/>
            <person name="St Leger R.J."/>
            <person name="Zhao G.P."/>
            <person name="Pei Y."/>
            <person name="Feng M.G."/>
            <person name="Xia Y."/>
            <person name="Wang C."/>
        </authorList>
    </citation>
    <scope>NUCLEOTIDE SEQUENCE [LARGE SCALE GENOMIC DNA]</scope>
    <source>
        <strain evidence="3 4">CQMa 102</strain>
    </source>
</reference>
<evidence type="ECO:0000256" key="2">
    <source>
        <dbReference type="ARBA" id="ARBA00023002"/>
    </source>
</evidence>
<keyword evidence="2" id="KW-0560">Oxidoreductase</keyword>
<evidence type="ECO:0000313" key="4">
    <source>
        <dbReference type="Proteomes" id="UP000002499"/>
    </source>
</evidence>
<dbReference type="PRINTS" id="PR00080">
    <property type="entry name" value="SDRFAMILY"/>
</dbReference>
<dbReference type="HOGENOM" id="CLU_010194_1_3_1"/>
<dbReference type="GO" id="GO:0048038">
    <property type="term" value="F:quinone binding"/>
    <property type="evidence" value="ECO:0007669"/>
    <property type="project" value="TreeGrafter"/>
</dbReference>
<evidence type="ECO:0000256" key="1">
    <source>
        <dbReference type="ARBA" id="ARBA00006484"/>
    </source>
</evidence>
<dbReference type="InterPro" id="IPR036291">
    <property type="entry name" value="NAD(P)-bd_dom_sf"/>
</dbReference>
<dbReference type="InterPro" id="IPR002347">
    <property type="entry name" value="SDR_fam"/>
</dbReference>
<dbReference type="GO" id="GO:0006633">
    <property type="term" value="P:fatty acid biosynthetic process"/>
    <property type="evidence" value="ECO:0007669"/>
    <property type="project" value="TreeGrafter"/>
</dbReference>
<name>E9E189_METAQ</name>
<dbReference type="GO" id="GO:0016616">
    <property type="term" value="F:oxidoreductase activity, acting on the CH-OH group of donors, NAD or NADP as acceptor"/>
    <property type="evidence" value="ECO:0007669"/>
    <property type="project" value="TreeGrafter"/>
</dbReference>
<dbReference type="EMBL" id="GL698491">
    <property type="protein sequence ID" value="EFY90391.1"/>
    <property type="molecule type" value="Genomic_DNA"/>
</dbReference>
<dbReference type="OrthoDB" id="47007at2759"/>
<dbReference type="PANTHER" id="PTHR42760:SF133">
    <property type="entry name" value="3-OXOACYL-[ACYL-CARRIER-PROTEIN] REDUCTASE"/>
    <property type="match status" value="1"/>
</dbReference>
<dbReference type="Gene3D" id="3.40.50.720">
    <property type="entry name" value="NAD(P)-binding Rossmann-like Domain"/>
    <property type="match status" value="1"/>
</dbReference>
<dbReference type="SUPFAM" id="SSF51735">
    <property type="entry name" value="NAD(P)-binding Rossmann-fold domains"/>
    <property type="match status" value="1"/>
</dbReference>
<dbReference type="STRING" id="655827.E9E189"/>
<gene>
    <name evidence="3" type="ORF">MAC_03637</name>
</gene>
<dbReference type="Proteomes" id="UP000002499">
    <property type="component" value="Unassembled WGS sequence"/>
</dbReference>
<dbReference type="AlphaFoldDB" id="E9E189"/>
<proteinExistence type="inferred from homology"/>
<comment type="similarity">
    <text evidence="1">Belongs to the short-chain dehydrogenases/reductases (SDR) family.</text>
</comment>